<dbReference type="Proteomes" id="UP000821837">
    <property type="component" value="Unassembled WGS sequence"/>
</dbReference>
<comment type="caution">
    <text evidence="1">The sequence shown here is derived from an EMBL/GenBank/DDBJ whole genome shotgun (WGS) entry which is preliminary data.</text>
</comment>
<reference evidence="1" key="1">
    <citation type="journal article" date="2020" name="Cell">
        <title>Large-Scale Comparative Analyses of Tick Genomes Elucidate Their Genetic Diversity and Vector Capacities.</title>
        <authorList>
            <consortium name="Tick Genome and Microbiome Consortium (TIGMIC)"/>
            <person name="Jia N."/>
            <person name="Wang J."/>
            <person name="Shi W."/>
            <person name="Du L."/>
            <person name="Sun Y."/>
            <person name="Zhan W."/>
            <person name="Jiang J.F."/>
            <person name="Wang Q."/>
            <person name="Zhang B."/>
            <person name="Ji P."/>
            <person name="Bell-Sakyi L."/>
            <person name="Cui X.M."/>
            <person name="Yuan T.T."/>
            <person name="Jiang B.G."/>
            <person name="Yang W.F."/>
            <person name="Lam T.T."/>
            <person name="Chang Q.C."/>
            <person name="Ding S.J."/>
            <person name="Wang X.J."/>
            <person name="Zhu J.G."/>
            <person name="Ruan X.D."/>
            <person name="Zhao L."/>
            <person name="Wei J.T."/>
            <person name="Ye R.Z."/>
            <person name="Que T.C."/>
            <person name="Du C.H."/>
            <person name="Zhou Y.H."/>
            <person name="Cheng J.X."/>
            <person name="Dai P.F."/>
            <person name="Guo W.B."/>
            <person name="Han X.H."/>
            <person name="Huang E.J."/>
            <person name="Li L.F."/>
            <person name="Wei W."/>
            <person name="Gao Y.C."/>
            <person name="Liu J.Z."/>
            <person name="Shao H.Z."/>
            <person name="Wang X."/>
            <person name="Wang C.C."/>
            <person name="Yang T.C."/>
            <person name="Huo Q.B."/>
            <person name="Li W."/>
            <person name="Chen H.Y."/>
            <person name="Chen S.E."/>
            <person name="Zhou L.G."/>
            <person name="Ni X.B."/>
            <person name="Tian J.H."/>
            <person name="Sheng Y."/>
            <person name="Liu T."/>
            <person name="Pan Y.S."/>
            <person name="Xia L.Y."/>
            <person name="Li J."/>
            <person name="Zhao F."/>
            <person name="Cao W.C."/>
        </authorList>
    </citation>
    <scope>NUCLEOTIDE SEQUENCE</scope>
    <source>
        <strain evidence="1">Rsan-2018</strain>
    </source>
</reference>
<dbReference type="EMBL" id="JABSTV010001250">
    <property type="protein sequence ID" value="KAH7956121.1"/>
    <property type="molecule type" value="Genomic_DNA"/>
</dbReference>
<protein>
    <submittedName>
        <fullName evidence="1">Uncharacterized protein</fullName>
    </submittedName>
</protein>
<name>A0A9D4SWJ0_RHISA</name>
<evidence type="ECO:0000313" key="2">
    <source>
        <dbReference type="Proteomes" id="UP000821837"/>
    </source>
</evidence>
<accession>A0A9D4SWJ0</accession>
<keyword evidence="2" id="KW-1185">Reference proteome</keyword>
<dbReference type="AlphaFoldDB" id="A0A9D4SWJ0"/>
<proteinExistence type="predicted"/>
<organism evidence="1 2">
    <name type="scientific">Rhipicephalus sanguineus</name>
    <name type="common">Brown dog tick</name>
    <name type="synonym">Ixodes sanguineus</name>
    <dbReference type="NCBI Taxonomy" id="34632"/>
    <lineage>
        <taxon>Eukaryota</taxon>
        <taxon>Metazoa</taxon>
        <taxon>Ecdysozoa</taxon>
        <taxon>Arthropoda</taxon>
        <taxon>Chelicerata</taxon>
        <taxon>Arachnida</taxon>
        <taxon>Acari</taxon>
        <taxon>Parasitiformes</taxon>
        <taxon>Ixodida</taxon>
        <taxon>Ixodoidea</taxon>
        <taxon>Ixodidae</taxon>
        <taxon>Rhipicephalinae</taxon>
        <taxon>Rhipicephalus</taxon>
        <taxon>Rhipicephalus</taxon>
    </lineage>
</organism>
<gene>
    <name evidence="1" type="ORF">HPB52_006136</name>
</gene>
<evidence type="ECO:0000313" key="1">
    <source>
        <dbReference type="EMBL" id="KAH7956121.1"/>
    </source>
</evidence>
<reference evidence="1" key="2">
    <citation type="submission" date="2021-09" db="EMBL/GenBank/DDBJ databases">
        <authorList>
            <person name="Jia N."/>
            <person name="Wang J."/>
            <person name="Shi W."/>
            <person name="Du L."/>
            <person name="Sun Y."/>
            <person name="Zhan W."/>
            <person name="Jiang J."/>
            <person name="Wang Q."/>
            <person name="Zhang B."/>
            <person name="Ji P."/>
            <person name="Sakyi L.B."/>
            <person name="Cui X."/>
            <person name="Yuan T."/>
            <person name="Jiang B."/>
            <person name="Yang W."/>
            <person name="Lam T.T.-Y."/>
            <person name="Chang Q."/>
            <person name="Ding S."/>
            <person name="Wang X."/>
            <person name="Zhu J."/>
            <person name="Ruan X."/>
            <person name="Zhao L."/>
            <person name="Wei J."/>
            <person name="Que T."/>
            <person name="Du C."/>
            <person name="Cheng J."/>
            <person name="Dai P."/>
            <person name="Han X."/>
            <person name="Huang E."/>
            <person name="Gao Y."/>
            <person name="Liu J."/>
            <person name="Shao H."/>
            <person name="Ye R."/>
            <person name="Li L."/>
            <person name="Wei W."/>
            <person name="Wang X."/>
            <person name="Wang C."/>
            <person name="Huo Q."/>
            <person name="Li W."/>
            <person name="Guo W."/>
            <person name="Chen H."/>
            <person name="Chen S."/>
            <person name="Zhou L."/>
            <person name="Zhou L."/>
            <person name="Ni X."/>
            <person name="Tian J."/>
            <person name="Zhou Y."/>
            <person name="Sheng Y."/>
            <person name="Liu T."/>
            <person name="Pan Y."/>
            <person name="Xia L."/>
            <person name="Li J."/>
            <person name="Zhao F."/>
            <person name="Cao W."/>
        </authorList>
    </citation>
    <scope>NUCLEOTIDE SEQUENCE</scope>
    <source>
        <strain evidence="1">Rsan-2018</strain>
        <tissue evidence="1">Larvae</tissue>
    </source>
</reference>
<sequence length="119" mass="13893">MNYSDEQKTWLLKRSYNWQWTNENDYSLLFLMYGVRRGHDLVLAKKMLAYEDRHMEHSGRPRATTEEDDRLITAAIVADPFECAEDIREALSLTVSSETLRRPASQIASYKNDSCSLQQ</sequence>